<dbReference type="AlphaFoldDB" id="A0A8T0RW49"/>
<gene>
    <name evidence="1" type="ORF">PVAP13_5NG234981</name>
</gene>
<evidence type="ECO:0000313" key="1">
    <source>
        <dbReference type="EMBL" id="KAG2588753.1"/>
    </source>
</evidence>
<dbReference type="EMBL" id="CM029046">
    <property type="protein sequence ID" value="KAG2588753.1"/>
    <property type="molecule type" value="Genomic_DNA"/>
</dbReference>
<comment type="caution">
    <text evidence="1">The sequence shown here is derived from an EMBL/GenBank/DDBJ whole genome shotgun (WGS) entry which is preliminary data.</text>
</comment>
<keyword evidence="2" id="KW-1185">Reference proteome</keyword>
<accession>A0A8T0RW49</accession>
<dbReference type="Proteomes" id="UP000823388">
    <property type="component" value="Chromosome 5N"/>
</dbReference>
<reference evidence="1" key="1">
    <citation type="submission" date="2020-05" db="EMBL/GenBank/DDBJ databases">
        <title>WGS assembly of Panicum virgatum.</title>
        <authorList>
            <person name="Lovell J.T."/>
            <person name="Jenkins J."/>
            <person name="Shu S."/>
            <person name="Juenger T.E."/>
            <person name="Schmutz J."/>
        </authorList>
    </citation>
    <scope>NUCLEOTIDE SEQUENCE</scope>
    <source>
        <strain evidence="1">AP13</strain>
    </source>
</reference>
<name>A0A8T0RW49_PANVG</name>
<protein>
    <submittedName>
        <fullName evidence="1">Uncharacterized protein</fullName>
    </submittedName>
</protein>
<sequence length="84" mass="9508">MLHECFSSSSICIHDLFPRSPYGHCACLTKDESRFFLNRVSWQVSYSLLARVISCDPFGYQLSQTCGGHRVICSLLQNSTFTLP</sequence>
<organism evidence="1 2">
    <name type="scientific">Panicum virgatum</name>
    <name type="common">Blackwell switchgrass</name>
    <dbReference type="NCBI Taxonomy" id="38727"/>
    <lineage>
        <taxon>Eukaryota</taxon>
        <taxon>Viridiplantae</taxon>
        <taxon>Streptophyta</taxon>
        <taxon>Embryophyta</taxon>
        <taxon>Tracheophyta</taxon>
        <taxon>Spermatophyta</taxon>
        <taxon>Magnoliopsida</taxon>
        <taxon>Liliopsida</taxon>
        <taxon>Poales</taxon>
        <taxon>Poaceae</taxon>
        <taxon>PACMAD clade</taxon>
        <taxon>Panicoideae</taxon>
        <taxon>Panicodae</taxon>
        <taxon>Paniceae</taxon>
        <taxon>Panicinae</taxon>
        <taxon>Panicum</taxon>
        <taxon>Panicum sect. Hiantes</taxon>
    </lineage>
</organism>
<proteinExistence type="predicted"/>
<evidence type="ECO:0000313" key="2">
    <source>
        <dbReference type="Proteomes" id="UP000823388"/>
    </source>
</evidence>